<dbReference type="InterPro" id="IPR035563">
    <property type="entry name" value="SF3As1_ubi"/>
</dbReference>
<evidence type="ECO:0000259" key="8">
    <source>
        <dbReference type="PROSITE" id="PS50053"/>
    </source>
</evidence>
<dbReference type="InterPro" id="IPR029071">
    <property type="entry name" value="Ubiquitin-like_domsf"/>
</dbReference>
<dbReference type="PROSITE" id="PS50128">
    <property type="entry name" value="SURP"/>
    <property type="match status" value="2"/>
</dbReference>
<comment type="subcellular location">
    <subcellularLocation>
        <location evidence="1">Nucleus</location>
    </subcellularLocation>
</comment>
<organism evidence="10 11">
    <name type="scientific">Nannochloropsis salina CCMP1776</name>
    <dbReference type="NCBI Taxonomy" id="1027361"/>
    <lineage>
        <taxon>Eukaryota</taxon>
        <taxon>Sar</taxon>
        <taxon>Stramenopiles</taxon>
        <taxon>Ochrophyta</taxon>
        <taxon>Eustigmatophyceae</taxon>
        <taxon>Eustigmatales</taxon>
        <taxon>Monodopsidaceae</taxon>
        <taxon>Microchloropsis</taxon>
        <taxon>Microchloropsis salina</taxon>
    </lineage>
</organism>
<feature type="domain" description="Ubiquitin-like" evidence="8">
    <location>
        <begin position="683"/>
        <end position="725"/>
    </location>
</feature>
<comment type="caution">
    <text evidence="10">The sequence shown here is derived from an EMBL/GenBank/DDBJ whole genome shotgun (WGS) entry which is preliminary data.</text>
</comment>
<keyword evidence="2" id="KW-0507">mRNA processing</keyword>
<feature type="compositionally biased region" description="Pro residues" evidence="7">
    <location>
        <begin position="551"/>
        <end position="576"/>
    </location>
</feature>
<keyword evidence="5" id="KW-0508">mRNA splicing</keyword>
<dbReference type="InterPro" id="IPR035967">
    <property type="entry name" value="SWAP/Surp_sf"/>
</dbReference>
<dbReference type="SUPFAM" id="SSF54236">
    <property type="entry name" value="Ubiquitin-like"/>
    <property type="match status" value="1"/>
</dbReference>
<feature type="compositionally biased region" description="Basic and acidic residues" evidence="7">
    <location>
        <begin position="99"/>
        <end position="111"/>
    </location>
</feature>
<dbReference type="GO" id="GO:0003723">
    <property type="term" value="F:RNA binding"/>
    <property type="evidence" value="ECO:0007669"/>
    <property type="project" value="InterPro"/>
</dbReference>
<dbReference type="FunFam" id="1.10.10.790:FF:000001">
    <property type="entry name" value="Splicing factor 3a, subunit 1"/>
    <property type="match status" value="1"/>
</dbReference>
<accession>A0A4D9CLT9</accession>
<sequence>MAEAPVKEEASTGVALDDADVENEIIQGRSGKVTGIIYPPPDIRAVVDKTAQWVARNGKSFEQRILSSEEGKSSKFNFMKPGDPYNAYYEHRIRRFEEGKGEGPAEKKAKIAEASPPAAGETRDGKAVADTGKTPTAVSAAPTTTVSKASVLGPIAKAALHKPEAPPPPQEFYISHPDGLNPLDVEIIKLTAQYTAASGRQFLAALAQREQRNPLFEFLKPSHILFSYFTTLVDAYIKVLQPTDAQRAMVKQGLETQKVLERAVHRWVHEKDDEQRKKHQQAEQEAERVAYQSVDWHDFVVVETITFAEDELLDVGMPEVGGGRANGEMSEDEGEDMEGPGQEGEEDMDLDEGEIKVVSSYKPRVAAGGGAARPEVMLDPVTGKEVPIADVGEHMRIQFLDPRWRDEQRRALEKRKESALAEGGDIAANVRSFAKKRTDIFGTSEEEERQILADQERFRARQEENQRMIWQGGTGGQGTLGPGRAPGPPPVASSEPRPGFAQQSNSFAQQSNSFAQPPAPAPSQARGPVPPLSSSLLNNTLAGGAGASSFPAPPRGPPAGPPPGPPRGLPQPPTPPLAQAQVQQQQQQQQHQAQQPQQPPPPARPPVPIIPTLSASNSAVEKAEKEKVSEEEQKPTLLSESAYASANPGAGSISIQAPQDESATTWNLKGQLVKLEIGSVMSTVREVKEQLSPLLGGMPPNKMQLRNAEQGVFLKDAQTLASYNLGAAGSSTVLELVTRSRGGRK</sequence>
<dbReference type="PROSITE" id="PS50053">
    <property type="entry name" value="UBIQUITIN_2"/>
    <property type="match status" value="1"/>
</dbReference>
<dbReference type="Gene3D" id="1.10.10.790">
    <property type="entry name" value="Surp module"/>
    <property type="match status" value="2"/>
</dbReference>
<dbReference type="Gene3D" id="3.10.20.90">
    <property type="entry name" value="Phosphatidylinositol 3-kinase Catalytic Subunit, Chain A, domain 1"/>
    <property type="match status" value="1"/>
</dbReference>
<dbReference type="GO" id="GO:0045292">
    <property type="term" value="P:mRNA cis splicing, via spliceosome"/>
    <property type="evidence" value="ECO:0007669"/>
    <property type="project" value="InterPro"/>
</dbReference>
<dbReference type="Proteomes" id="UP000355283">
    <property type="component" value="Unassembled WGS sequence"/>
</dbReference>
<feature type="compositionally biased region" description="Low complexity" evidence="7">
    <location>
        <begin position="500"/>
        <end position="516"/>
    </location>
</feature>
<feature type="compositionally biased region" description="Acidic residues" evidence="7">
    <location>
        <begin position="329"/>
        <end position="348"/>
    </location>
</feature>
<dbReference type="AlphaFoldDB" id="A0A4D9CLT9"/>
<dbReference type="InterPro" id="IPR000626">
    <property type="entry name" value="Ubiquitin-like_dom"/>
</dbReference>
<name>A0A4D9CLT9_9STRA</name>
<dbReference type="GO" id="GO:0071013">
    <property type="term" value="C:catalytic step 2 spliceosome"/>
    <property type="evidence" value="ECO:0007669"/>
    <property type="project" value="TreeGrafter"/>
</dbReference>
<feature type="region of interest" description="Disordered" evidence="7">
    <location>
        <begin position="416"/>
        <end position="659"/>
    </location>
</feature>
<evidence type="ECO:0000256" key="4">
    <source>
        <dbReference type="ARBA" id="ARBA00022737"/>
    </source>
</evidence>
<dbReference type="PANTHER" id="PTHR15316">
    <property type="entry name" value="SPLICEOSOME ASSOCIATED PROTEIN 114/SWAP SPLICING FACTOR-RELATED"/>
    <property type="match status" value="1"/>
</dbReference>
<dbReference type="Pfam" id="PF12230">
    <property type="entry name" value="PRP21_like_P"/>
    <property type="match status" value="2"/>
</dbReference>
<feature type="compositionally biased region" description="Basic and acidic residues" evidence="7">
    <location>
        <begin position="449"/>
        <end position="466"/>
    </location>
</feature>
<feature type="compositionally biased region" description="Low complexity" evidence="7">
    <location>
        <begin position="577"/>
        <end position="596"/>
    </location>
</feature>
<dbReference type="InterPro" id="IPR045146">
    <property type="entry name" value="SF3A1"/>
</dbReference>
<feature type="domain" description="SURP motif" evidence="9">
    <location>
        <begin position="46"/>
        <end position="89"/>
    </location>
</feature>
<dbReference type="GO" id="GO:0005686">
    <property type="term" value="C:U2 snRNP"/>
    <property type="evidence" value="ECO:0007669"/>
    <property type="project" value="UniProtKB-ARBA"/>
</dbReference>
<evidence type="ECO:0000256" key="2">
    <source>
        <dbReference type="ARBA" id="ARBA00022664"/>
    </source>
</evidence>
<feature type="region of interest" description="Disordered" evidence="7">
    <location>
        <begin position="99"/>
        <end position="141"/>
    </location>
</feature>
<keyword evidence="11" id="KW-1185">Reference proteome</keyword>
<dbReference type="GO" id="GO:0000381">
    <property type="term" value="P:regulation of alternative mRNA splicing, via spliceosome"/>
    <property type="evidence" value="ECO:0007669"/>
    <property type="project" value="TreeGrafter"/>
</dbReference>
<feature type="domain" description="SURP motif" evidence="9">
    <location>
        <begin position="187"/>
        <end position="229"/>
    </location>
</feature>
<gene>
    <name evidence="10" type="ORF">NSK_008629</name>
</gene>
<evidence type="ECO:0008006" key="12">
    <source>
        <dbReference type="Google" id="ProtNLM"/>
    </source>
</evidence>
<feature type="region of interest" description="Disordered" evidence="7">
    <location>
        <begin position="323"/>
        <end position="348"/>
    </location>
</feature>
<reference evidence="10 11" key="1">
    <citation type="submission" date="2019-01" db="EMBL/GenBank/DDBJ databases">
        <title>Nuclear Genome Assembly of the Microalgal Biofuel strain Nannochloropsis salina CCMP1776.</title>
        <authorList>
            <person name="Hovde B."/>
        </authorList>
    </citation>
    <scope>NUCLEOTIDE SEQUENCE [LARGE SCALE GENOMIC DNA]</scope>
    <source>
        <strain evidence="10 11">CCMP1776</strain>
    </source>
</reference>
<dbReference type="GO" id="GO:0071004">
    <property type="term" value="C:U2-type prespliceosome"/>
    <property type="evidence" value="ECO:0007669"/>
    <property type="project" value="TreeGrafter"/>
</dbReference>
<evidence type="ECO:0000256" key="7">
    <source>
        <dbReference type="SAM" id="MobiDB-lite"/>
    </source>
</evidence>
<dbReference type="Pfam" id="PF01805">
    <property type="entry name" value="Surp"/>
    <property type="match status" value="2"/>
</dbReference>
<evidence type="ECO:0000256" key="3">
    <source>
        <dbReference type="ARBA" id="ARBA00022728"/>
    </source>
</evidence>
<feature type="compositionally biased region" description="Gly residues" evidence="7">
    <location>
        <begin position="472"/>
        <end position="481"/>
    </location>
</feature>
<evidence type="ECO:0000313" key="10">
    <source>
        <dbReference type="EMBL" id="TFJ80071.1"/>
    </source>
</evidence>
<keyword evidence="6" id="KW-0539">Nucleus</keyword>
<evidence type="ECO:0000256" key="5">
    <source>
        <dbReference type="ARBA" id="ARBA00023187"/>
    </source>
</evidence>
<dbReference type="PANTHER" id="PTHR15316:SF1">
    <property type="entry name" value="SPLICING FACTOR 3A SUBUNIT 1"/>
    <property type="match status" value="1"/>
</dbReference>
<feature type="compositionally biased region" description="Basic and acidic residues" evidence="7">
    <location>
        <begin position="621"/>
        <end position="634"/>
    </location>
</feature>
<evidence type="ECO:0000256" key="6">
    <source>
        <dbReference type="ARBA" id="ARBA00023242"/>
    </source>
</evidence>
<keyword evidence="3" id="KW-0747">Spliceosome</keyword>
<evidence type="ECO:0000259" key="9">
    <source>
        <dbReference type="PROSITE" id="PS50128"/>
    </source>
</evidence>
<dbReference type="EMBL" id="SDOX01000183">
    <property type="protein sequence ID" value="TFJ80071.1"/>
    <property type="molecule type" value="Genomic_DNA"/>
</dbReference>
<dbReference type="FunFam" id="1.10.10.790:FF:000002">
    <property type="entry name" value="Splicing factor 3A subunit 1"/>
    <property type="match status" value="1"/>
</dbReference>
<feature type="compositionally biased region" description="Pro residues" evidence="7">
    <location>
        <begin position="597"/>
        <end position="609"/>
    </location>
</feature>
<evidence type="ECO:0000256" key="1">
    <source>
        <dbReference type="ARBA" id="ARBA00004123"/>
    </source>
</evidence>
<keyword evidence="4" id="KW-0677">Repeat</keyword>
<proteinExistence type="predicted"/>
<dbReference type="SUPFAM" id="SSF109905">
    <property type="entry name" value="Surp module (SWAP domain)"/>
    <property type="match status" value="2"/>
</dbReference>
<dbReference type="InterPro" id="IPR000061">
    <property type="entry name" value="Surp"/>
</dbReference>
<evidence type="ECO:0000313" key="11">
    <source>
        <dbReference type="Proteomes" id="UP000355283"/>
    </source>
</evidence>
<dbReference type="OrthoDB" id="447637at2759"/>
<dbReference type="InterPro" id="IPR022030">
    <property type="entry name" value="SF3A1_dom"/>
</dbReference>
<dbReference type="SMART" id="SM00648">
    <property type="entry name" value="SWAP"/>
    <property type="match status" value="2"/>
</dbReference>
<dbReference type="CDD" id="cd01800">
    <property type="entry name" value="Ubl_SF3a120"/>
    <property type="match status" value="1"/>
</dbReference>
<protein>
    <recommendedName>
        <fullName evidence="12">SURP motif domain-containing protein</fullName>
    </recommendedName>
</protein>